<evidence type="ECO:0000313" key="2">
    <source>
        <dbReference type="Proteomes" id="UP000229498"/>
    </source>
</evidence>
<dbReference type="Gene3D" id="2.60.120.620">
    <property type="entry name" value="q2cbj1_9rhob like domain"/>
    <property type="match status" value="1"/>
</dbReference>
<protein>
    <submittedName>
        <fullName evidence="1">Phytanoyl-CoA dioxygenase</fullName>
    </submittedName>
</protein>
<sequence length="270" mass="30331">MIPDDRLIEDFRRDGAAALRGVADAGWLERLRGALEANIADPGPFGKIYTQPGESGFYFGDYCNWNRFSGYLDFAVESGIAEAVAALMGSSKVNLFHEHVLVKDPGTENPTPWHHDQPYWVVDGDQVLSTWVALDPVPADVGMEFVAGSHLDGTHYNPRYFIDQRDFEDHHGPSVPDIDGNRAAYRILNWDLEPGDCVVFHARTLHAAPGNRGQHRRRAVAYRWTGDDARFARREGRMSPPFEEVSLKPGDPMDSETFPVVWPPERRMVG</sequence>
<dbReference type="AlphaFoldDB" id="A0A2M9FZB3"/>
<dbReference type="RefSeq" id="WP_109792275.1">
    <property type="nucleotide sequence ID" value="NZ_PHIG01000039.1"/>
</dbReference>
<accession>A0A2M9FZB3</accession>
<name>A0A2M9FZB3_9PROT</name>
<dbReference type="Proteomes" id="UP000229498">
    <property type="component" value="Unassembled WGS sequence"/>
</dbReference>
<dbReference type="SUPFAM" id="SSF51197">
    <property type="entry name" value="Clavaminate synthase-like"/>
    <property type="match status" value="1"/>
</dbReference>
<reference evidence="1 2" key="1">
    <citation type="submission" date="2017-11" db="EMBL/GenBank/DDBJ databases">
        <title>Draft genome sequence of Rhizobiales bacterium SY3-13.</title>
        <authorList>
            <person name="Sun C."/>
        </authorList>
    </citation>
    <scope>NUCLEOTIDE SEQUENCE [LARGE SCALE GENOMIC DNA]</scope>
    <source>
        <strain evidence="1 2">SY3-13</strain>
    </source>
</reference>
<dbReference type="OrthoDB" id="2560571at2"/>
<dbReference type="GO" id="GO:0005506">
    <property type="term" value="F:iron ion binding"/>
    <property type="evidence" value="ECO:0007669"/>
    <property type="project" value="UniProtKB-ARBA"/>
</dbReference>
<dbReference type="Pfam" id="PF05721">
    <property type="entry name" value="PhyH"/>
    <property type="match status" value="1"/>
</dbReference>
<proteinExistence type="predicted"/>
<dbReference type="PANTHER" id="PTHR20883">
    <property type="entry name" value="PHYTANOYL-COA DIOXYGENASE DOMAIN CONTAINING 1"/>
    <property type="match status" value="1"/>
</dbReference>
<keyword evidence="2" id="KW-1185">Reference proteome</keyword>
<keyword evidence="1" id="KW-0560">Oxidoreductase</keyword>
<gene>
    <name evidence="1" type="ORF">CVT23_15635</name>
</gene>
<dbReference type="GO" id="GO:0016706">
    <property type="term" value="F:2-oxoglutarate-dependent dioxygenase activity"/>
    <property type="evidence" value="ECO:0007669"/>
    <property type="project" value="UniProtKB-ARBA"/>
</dbReference>
<dbReference type="EMBL" id="PHIG01000039">
    <property type="protein sequence ID" value="PJK28764.1"/>
    <property type="molecule type" value="Genomic_DNA"/>
</dbReference>
<comment type="caution">
    <text evidence="1">The sequence shown here is derived from an EMBL/GenBank/DDBJ whole genome shotgun (WGS) entry which is preliminary data.</text>
</comment>
<dbReference type="InterPro" id="IPR008775">
    <property type="entry name" value="Phytyl_CoA_dOase-like"/>
</dbReference>
<organism evidence="1 2">
    <name type="scientific">Minwuia thermotolerans</name>
    <dbReference type="NCBI Taxonomy" id="2056226"/>
    <lineage>
        <taxon>Bacteria</taxon>
        <taxon>Pseudomonadati</taxon>
        <taxon>Pseudomonadota</taxon>
        <taxon>Alphaproteobacteria</taxon>
        <taxon>Minwuiales</taxon>
        <taxon>Minwuiaceae</taxon>
        <taxon>Minwuia</taxon>
    </lineage>
</organism>
<evidence type="ECO:0000313" key="1">
    <source>
        <dbReference type="EMBL" id="PJK28764.1"/>
    </source>
</evidence>
<keyword evidence="1" id="KW-0223">Dioxygenase</keyword>
<dbReference type="PANTHER" id="PTHR20883:SF49">
    <property type="entry name" value="PHYTANOYL-COA DIOXYGENASE"/>
    <property type="match status" value="1"/>
</dbReference>